<dbReference type="CDD" id="cd00130">
    <property type="entry name" value="PAS"/>
    <property type="match status" value="1"/>
</dbReference>
<dbReference type="AlphaFoldDB" id="A0A9C6U7Z0"/>
<feature type="domain" description="Cyclic nucleotide-binding" evidence="17">
    <location>
        <begin position="552"/>
        <end position="616"/>
    </location>
</feature>
<evidence type="ECO:0000256" key="16">
    <source>
        <dbReference type="SAM" id="Phobius"/>
    </source>
</evidence>
<keyword evidence="14" id="KW-0175">Coiled coil</keyword>
<reference evidence="20" key="1">
    <citation type="submission" date="2025-08" db="UniProtKB">
        <authorList>
            <consortium name="RefSeq"/>
        </authorList>
    </citation>
    <scope>IDENTIFICATION</scope>
    <source>
        <tissue evidence="20">Whole organism</tissue>
    </source>
</reference>
<keyword evidence="10 16" id="KW-0472">Membrane</keyword>
<evidence type="ECO:0000256" key="4">
    <source>
        <dbReference type="ARBA" id="ARBA00022692"/>
    </source>
</evidence>
<dbReference type="SUPFAM" id="SSF81324">
    <property type="entry name" value="Voltage-gated potassium channels"/>
    <property type="match status" value="1"/>
</dbReference>
<evidence type="ECO:0000256" key="12">
    <source>
        <dbReference type="ARBA" id="ARBA00023303"/>
    </source>
</evidence>
<evidence type="ECO:0000256" key="15">
    <source>
        <dbReference type="SAM" id="MobiDB-lite"/>
    </source>
</evidence>
<dbReference type="InterPro" id="IPR000595">
    <property type="entry name" value="cNMP-bd_dom"/>
</dbReference>
<keyword evidence="19" id="KW-1185">Reference proteome</keyword>
<feature type="transmembrane region" description="Helical" evidence="16">
    <location>
        <begin position="422"/>
        <end position="441"/>
    </location>
</feature>
<evidence type="ECO:0000256" key="1">
    <source>
        <dbReference type="ARBA" id="ARBA00004141"/>
    </source>
</evidence>
<keyword evidence="4 16" id="KW-0812">Transmembrane</keyword>
<dbReference type="InterPro" id="IPR000014">
    <property type="entry name" value="PAS"/>
</dbReference>
<dbReference type="NCBIfam" id="TIGR00229">
    <property type="entry name" value="sensory_box"/>
    <property type="match status" value="1"/>
</dbReference>
<comment type="subcellular location">
    <subcellularLocation>
        <location evidence="1">Membrane</location>
        <topology evidence="1">Multi-pass membrane protein</topology>
    </subcellularLocation>
</comment>
<evidence type="ECO:0000256" key="5">
    <source>
        <dbReference type="ARBA" id="ARBA00022826"/>
    </source>
</evidence>
<dbReference type="InterPro" id="IPR018490">
    <property type="entry name" value="cNMP-bd_dom_sf"/>
</dbReference>
<evidence type="ECO:0000256" key="2">
    <source>
        <dbReference type="ARBA" id="ARBA00022448"/>
    </source>
</evidence>
<dbReference type="InterPro" id="IPR003950">
    <property type="entry name" value="K_chnl_volt-dep_ELK"/>
</dbReference>
<dbReference type="Proteomes" id="UP000504606">
    <property type="component" value="Unplaced"/>
</dbReference>
<evidence type="ECO:0000256" key="11">
    <source>
        <dbReference type="ARBA" id="ARBA00023180"/>
    </source>
</evidence>
<dbReference type="PANTHER" id="PTHR10217">
    <property type="entry name" value="VOLTAGE AND LIGAND GATED POTASSIUM CHANNEL"/>
    <property type="match status" value="1"/>
</dbReference>
<dbReference type="InterPro" id="IPR003938">
    <property type="entry name" value="K_chnl_volt-dep_EAG/ELK/ERG"/>
</dbReference>
<dbReference type="CTD" id="37047"/>
<evidence type="ECO:0000256" key="9">
    <source>
        <dbReference type="ARBA" id="ARBA00023065"/>
    </source>
</evidence>
<dbReference type="GO" id="GO:0034702">
    <property type="term" value="C:monoatomic ion channel complex"/>
    <property type="evidence" value="ECO:0007669"/>
    <property type="project" value="UniProtKB-KW"/>
</dbReference>
<dbReference type="PANTHER" id="PTHR10217:SF637">
    <property type="entry name" value="EAG-LIKE K[+] CHANNEL, ISOFORM A"/>
    <property type="match status" value="1"/>
</dbReference>
<accession>A0A9C6U7Z0</accession>
<feature type="domain" description="PAC" evidence="18">
    <location>
        <begin position="93"/>
        <end position="145"/>
    </location>
</feature>
<keyword evidence="6" id="KW-0851">Voltage-gated channel</keyword>
<keyword evidence="5" id="KW-0631">Potassium channel</keyword>
<proteinExistence type="predicted"/>
<dbReference type="InterPro" id="IPR035965">
    <property type="entry name" value="PAS-like_dom_sf"/>
</dbReference>
<keyword evidence="9" id="KW-0406">Ion transport</keyword>
<keyword evidence="12" id="KW-0407">Ion channel</keyword>
<gene>
    <name evidence="20" type="primary">LOC113206066</name>
</gene>
<dbReference type="PRINTS" id="PR01463">
    <property type="entry name" value="EAGCHANLFMLY"/>
</dbReference>
<evidence type="ECO:0000256" key="10">
    <source>
        <dbReference type="ARBA" id="ARBA00023136"/>
    </source>
</evidence>
<dbReference type="Pfam" id="PF00520">
    <property type="entry name" value="Ion_trans"/>
    <property type="match status" value="1"/>
</dbReference>
<feature type="region of interest" description="Disordered" evidence="15">
    <location>
        <begin position="656"/>
        <end position="697"/>
    </location>
</feature>
<dbReference type="FunFam" id="1.10.1200.260:FF:000002">
    <property type="entry name" value="Potassium voltage-gated channel subfamily H member 8"/>
    <property type="match status" value="1"/>
</dbReference>
<dbReference type="GO" id="GO:0005886">
    <property type="term" value="C:plasma membrane"/>
    <property type="evidence" value="ECO:0007669"/>
    <property type="project" value="TreeGrafter"/>
</dbReference>
<dbReference type="FunFam" id="3.30.450.20:FF:000001">
    <property type="entry name" value="Potassium voltage-gated channel subfamily H member 7"/>
    <property type="match status" value="1"/>
</dbReference>
<feature type="coiled-coil region" evidence="14">
    <location>
        <begin position="76"/>
        <end position="103"/>
    </location>
</feature>
<dbReference type="SUPFAM" id="SSF51206">
    <property type="entry name" value="cAMP-binding domain-like"/>
    <property type="match status" value="1"/>
</dbReference>
<dbReference type="PROSITE" id="PS50042">
    <property type="entry name" value="CNMP_BINDING_3"/>
    <property type="match status" value="1"/>
</dbReference>
<organism evidence="19 20">
    <name type="scientific">Frankliniella occidentalis</name>
    <name type="common">Western flower thrips</name>
    <name type="synonym">Euthrips occidentalis</name>
    <dbReference type="NCBI Taxonomy" id="133901"/>
    <lineage>
        <taxon>Eukaryota</taxon>
        <taxon>Metazoa</taxon>
        <taxon>Ecdysozoa</taxon>
        <taxon>Arthropoda</taxon>
        <taxon>Hexapoda</taxon>
        <taxon>Insecta</taxon>
        <taxon>Pterygota</taxon>
        <taxon>Neoptera</taxon>
        <taxon>Paraneoptera</taxon>
        <taxon>Thysanoptera</taxon>
        <taxon>Terebrantia</taxon>
        <taxon>Thripoidea</taxon>
        <taxon>Thripidae</taxon>
        <taxon>Frankliniella</taxon>
    </lineage>
</organism>
<dbReference type="Gene3D" id="1.10.1200.260">
    <property type="match status" value="1"/>
</dbReference>
<keyword evidence="8 16" id="KW-1133">Transmembrane helix</keyword>
<dbReference type="InterPro" id="IPR000700">
    <property type="entry name" value="PAS-assoc_C"/>
</dbReference>
<dbReference type="InterPro" id="IPR005821">
    <property type="entry name" value="Ion_trans_dom"/>
</dbReference>
<evidence type="ECO:0000313" key="19">
    <source>
        <dbReference type="Proteomes" id="UP000504606"/>
    </source>
</evidence>
<dbReference type="GeneID" id="113206066"/>
<feature type="transmembrane region" description="Helical" evidence="16">
    <location>
        <begin position="453"/>
        <end position="474"/>
    </location>
</feature>
<keyword evidence="7" id="KW-0630">Potassium</keyword>
<dbReference type="Pfam" id="PF13426">
    <property type="entry name" value="PAS_9"/>
    <property type="match status" value="1"/>
</dbReference>
<dbReference type="SUPFAM" id="SSF55785">
    <property type="entry name" value="PYP-like sensor domain (PAS domain)"/>
    <property type="match status" value="1"/>
</dbReference>
<feature type="region of interest" description="Disordered" evidence="15">
    <location>
        <begin position="135"/>
        <end position="169"/>
    </location>
</feature>
<dbReference type="KEGG" id="foc:113206066"/>
<dbReference type="CDD" id="cd00038">
    <property type="entry name" value="CAP_ED"/>
    <property type="match status" value="1"/>
</dbReference>
<comment type="catalytic activity">
    <reaction evidence="13">
        <text>K(+)(in) = K(+)(out)</text>
        <dbReference type="Rhea" id="RHEA:29463"/>
        <dbReference type="ChEBI" id="CHEBI:29103"/>
    </reaction>
</comment>
<keyword evidence="11" id="KW-0325">Glycoprotein</keyword>
<dbReference type="RefSeq" id="XP_052122864.1">
    <property type="nucleotide sequence ID" value="XM_052266904.1"/>
</dbReference>
<evidence type="ECO:0000259" key="18">
    <source>
        <dbReference type="PROSITE" id="PS50113"/>
    </source>
</evidence>
<feature type="transmembrane region" description="Helical" evidence="16">
    <location>
        <begin position="231"/>
        <end position="249"/>
    </location>
</feature>
<sequence length="1000" mass="111251">MPARKGLLAPQNTFLDTIATRFDGTHSNFVLGNAQVSNVHPIVYCSDGFCELTGFARAQIMQKGCACKFLYGAETRDEHKLAIDKALENKTELKLEVIFYKKNGVRFWCLLDIVPIKNEKREVVLFLASHKDITHSKEGPQQTSDDEDDDYENDANGNLDPEAPPANYERRRSRAVLYQLSGHYKQDKIKSKIKLNNTLLQPNSAPLPEYKTSALKKSRFVLSHYGAFKSCWDWLILLATFYVAIIVPYNASFVNPDRPSMVSDVVVEALFMMDIAFNFRTTYVSRKGEVVSHPKCIALNYLKGWFVVDLLAALPFDLLYASDVYSGEESGHGQIHLLKLTRLLRLARLLQKMDRYSQYSAMILTMLMFFFTLLAHWLACVWFVIAERERAMNRKEWDLGWIHTLADRLKLSVANVSHSESYITALYFTCSSLTSVGFGNVSANTYAEKTFSIVTMLVGALMHAAVFGNVTAIIQRMYSRRSLYQTKWRDLKDFLALHQVPKELKRRMEDYFQTMWSLNHGLDIHETLKEFPEELRGDVCLHLHREILQLPIFETASPGCLKLLSLHIRSNFCAPGEYLIHRGDALAYIYYLCHGSMEVVQDNMVVAILGKGDLVGSDINVFLQPSNGAAGGGVWLSLTCLTVSIVPPIFKPPAIPPACQQESEGNGGPSLTLPSISEDDENLGEEGPEELSPLSPMHALYASPGRHAKFQSRLDELRYAEGGRSRRAGERPRGVVGGADARSSVERLDNHVSSLHQDVATLSIEVRSAIQALQELASSTAARPVCYPHSLPARSNPNLPHQHAHAHAAMGIGLPGQLHRSSSHPPDMFSWEDGVHLPGVHEAQAGAAHAAVPPGHIRPLSPPPFPPRPMAAAPLLHPVPLQDRATQTDYPADLLEQFVLENPQRVLALLGVEPVPMLPRALPPALLPPPPPPRRAQDTELVYTKPSAYSVRRLATSVDELARAAGPAGSSGAGKRVSMPSSRSLQTFFFPKRDPFEQWS</sequence>
<evidence type="ECO:0000256" key="14">
    <source>
        <dbReference type="SAM" id="Coils"/>
    </source>
</evidence>
<dbReference type="InterPro" id="IPR001610">
    <property type="entry name" value="PAC"/>
</dbReference>
<dbReference type="PROSITE" id="PS50113">
    <property type="entry name" value="PAC"/>
    <property type="match status" value="1"/>
</dbReference>
<dbReference type="GO" id="GO:0005249">
    <property type="term" value="F:voltage-gated potassium channel activity"/>
    <property type="evidence" value="ECO:0007669"/>
    <property type="project" value="InterPro"/>
</dbReference>
<dbReference type="Gene3D" id="2.60.120.10">
    <property type="entry name" value="Jelly Rolls"/>
    <property type="match status" value="1"/>
</dbReference>
<protein>
    <submittedName>
        <fullName evidence="20">Potassium voltage-gated channel subfamily H member 8</fullName>
    </submittedName>
</protein>
<dbReference type="Gene3D" id="3.30.450.20">
    <property type="entry name" value="PAS domain"/>
    <property type="match status" value="1"/>
</dbReference>
<dbReference type="SMART" id="SM00100">
    <property type="entry name" value="cNMP"/>
    <property type="match status" value="1"/>
</dbReference>
<evidence type="ECO:0000256" key="6">
    <source>
        <dbReference type="ARBA" id="ARBA00022882"/>
    </source>
</evidence>
<evidence type="ECO:0000256" key="13">
    <source>
        <dbReference type="ARBA" id="ARBA00034430"/>
    </source>
</evidence>
<evidence type="ECO:0000313" key="20">
    <source>
        <dbReference type="RefSeq" id="XP_052122864.1"/>
    </source>
</evidence>
<dbReference type="OrthoDB" id="447251at2759"/>
<evidence type="ECO:0000256" key="7">
    <source>
        <dbReference type="ARBA" id="ARBA00022958"/>
    </source>
</evidence>
<evidence type="ECO:0000256" key="8">
    <source>
        <dbReference type="ARBA" id="ARBA00022989"/>
    </source>
</evidence>
<name>A0A9C6U7Z0_FRAOC</name>
<dbReference type="InterPro" id="IPR014710">
    <property type="entry name" value="RmlC-like_jellyroll"/>
</dbReference>
<keyword evidence="2" id="KW-0813">Transport</keyword>
<dbReference type="GO" id="GO:0042391">
    <property type="term" value="P:regulation of membrane potential"/>
    <property type="evidence" value="ECO:0007669"/>
    <property type="project" value="TreeGrafter"/>
</dbReference>
<keyword evidence="3" id="KW-0633">Potassium transport</keyword>
<evidence type="ECO:0000259" key="17">
    <source>
        <dbReference type="PROSITE" id="PS50042"/>
    </source>
</evidence>
<feature type="compositionally biased region" description="Acidic residues" evidence="15">
    <location>
        <begin position="677"/>
        <end position="689"/>
    </location>
</feature>
<feature type="region of interest" description="Disordered" evidence="15">
    <location>
        <begin position="721"/>
        <end position="740"/>
    </location>
</feature>
<feature type="compositionally biased region" description="Acidic residues" evidence="15">
    <location>
        <begin position="144"/>
        <end position="153"/>
    </location>
</feature>
<feature type="transmembrane region" description="Helical" evidence="16">
    <location>
        <begin position="359"/>
        <end position="385"/>
    </location>
</feature>
<dbReference type="PRINTS" id="PR01465">
    <property type="entry name" value="ELKCHANNEL"/>
</dbReference>
<feature type="compositionally biased region" description="Basic and acidic residues" evidence="15">
    <location>
        <begin position="721"/>
        <end position="733"/>
    </location>
</feature>
<evidence type="ECO:0000256" key="3">
    <source>
        <dbReference type="ARBA" id="ARBA00022538"/>
    </source>
</evidence>
<dbReference type="FunFam" id="1.10.287.70:FF:000145">
    <property type="entry name" value="Eag-like K[+] channel, isoform B"/>
    <property type="match status" value="1"/>
</dbReference>
<dbReference type="InterPro" id="IPR050818">
    <property type="entry name" value="KCNH_animal-type"/>
</dbReference>
<dbReference type="SMART" id="SM00086">
    <property type="entry name" value="PAC"/>
    <property type="match status" value="1"/>
</dbReference>
<dbReference type="Gene3D" id="1.10.287.70">
    <property type="match status" value="1"/>
</dbReference>